<protein>
    <submittedName>
        <fullName evidence="3">Uncharacterized protein</fullName>
    </submittedName>
</protein>
<sequence>MDPASQPEHAWTPTSEPDTEVLPVMSDVDTKPPRPADPLAVALGNASLLGVGYLLLRRTWLAVLTLVVTVVLVIVLTGSTPEVWLEVVVVLWWAALIAHGWLLARRRPRPARPWGRRVVALAVTVPVLAAFGVLRFDAAGIEQDVTEARGAGDCRQAVTATDQLGFGHRVVDAPLVVRAEETIAACERLRAAAKALSVALTGDIETLQTGFATLSEVLAERPGHEQMVATALDGFLDRLPVVDSCIATTVTDWLREHKPGGELAPAADIVPRVAPRAIVGCGDRLMAANDWGVARDHYRQLLDEYPEHELAPTAQQGVRKATLAIELDNVRGLLAPTGGQPRYCDSPAPYSGAAPYVPNRPNRALVYGSEPNTNKIPPGWLARDVTDAVVVICAGESEYGASVDTCLYDSTTDPGVSGWVTFRKIAIPLRVFEVRTGRLVASFKVEIGGGSCPAFLSWYGSVTPPSSEYVAASPADVQAAFRPLLIP</sequence>
<proteinExistence type="predicted"/>
<keyword evidence="2" id="KW-0812">Transmembrane</keyword>
<comment type="caution">
    <text evidence="3">The sequence shown here is derived from an EMBL/GenBank/DDBJ whole genome shotgun (WGS) entry which is preliminary data.</text>
</comment>
<keyword evidence="4" id="KW-1185">Reference proteome</keyword>
<feature type="region of interest" description="Disordered" evidence="1">
    <location>
        <begin position="1"/>
        <end position="28"/>
    </location>
</feature>
<dbReference type="Proteomes" id="UP000520767">
    <property type="component" value="Unassembled WGS sequence"/>
</dbReference>
<organism evidence="3 4">
    <name type="scientific">Actinophytocola algeriensis</name>
    <dbReference type="NCBI Taxonomy" id="1768010"/>
    <lineage>
        <taxon>Bacteria</taxon>
        <taxon>Bacillati</taxon>
        <taxon>Actinomycetota</taxon>
        <taxon>Actinomycetes</taxon>
        <taxon>Pseudonocardiales</taxon>
        <taxon>Pseudonocardiaceae</taxon>
    </lineage>
</organism>
<feature type="transmembrane region" description="Helical" evidence="2">
    <location>
        <begin position="39"/>
        <end position="56"/>
    </location>
</feature>
<evidence type="ECO:0000256" key="1">
    <source>
        <dbReference type="SAM" id="MobiDB-lite"/>
    </source>
</evidence>
<dbReference type="RefSeq" id="WP_221463788.1">
    <property type="nucleotide sequence ID" value="NZ_JACHJQ010000003.1"/>
</dbReference>
<reference evidence="3 4" key="1">
    <citation type="submission" date="2020-08" db="EMBL/GenBank/DDBJ databases">
        <title>Genomic Encyclopedia of Type Strains, Phase III (KMG-III): the genomes of soil and plant-associated and newly described type strains.</title>
        <authorList>
            <person name="Whitman W."/>
        </authorList>
    </citation>
    <scope>NUCLEOTIDE SEQUENCE [LARGE SCALE GENOMIC DNA]</scope>
    <source>
        <strain evidence="3 4">CECT 8960</strain>
    </source>
</reference>
<name>A0A7W7Q4N4_9PSEU</name>
<gene>
    <name evidence="3" type="ORF">FHR82_002978</name>
</gene>
<accession>A0A7W7Q4N4</accession>
<dbReference type="AlphaFoldDB" id="A0A7W7Q4N4"/>
<keyword evidence="2" id="KW-1133">Transmembrane helix</keyword>
<evidence type="ECO:0000313" key="3">
    <source>
        <dbReference type="EMBL" id="MBB4906758.1"/>
    </source>
</evidence>
<dbReference type="EMBL" id="JACHJQ010000003">
    <property type="protein sequence ID" value="MBB4906758.1"/>
    <property type="molecule type" value="Genomic_DNA"/>
</dbReference>
<evidence type="ECO:0000256" key="2">
    <source>
        <dbReference type="SAM" id="Phobius"/>
    </source>
</evidence>
<feature type="transmembrane region" description="Helical" evidence="2">
    <location>
        <begin position="114"/>
        <end position="134"/>
    </location>
</feature>
<keyword evidence="2" id="KW-0472">Membrane</keyword>
<feature type="transmembrane region" description="Helical" evidence="2">
    <location>
        <begin position="61"/>
        <end position="77"/>
    </location>
</feature>
<feature type="transmembrane region" description="Helical" evidence="2">
    <location>
        <begin position="83"/>
        <end position="102"/>
    </location>
</feature>
<evidence type="ECO:0000313" key="4">
    <source>
        <dbReference type="Proteomes" id="UP000520767"/>
    </source>
</evidence>